<dbReference type="Proteomes" id="UP000249130">
    <property type="component" value="Unassembled WGS sequence"/>
</dbReference>
<dbReference type="InterPro" id="IPR008927">
    <property type="entry name" value="6-PGluconate_DH-like_C_sf"/>
</dbReference>
<evidence type="ECO:0000313" key="4">
    <source>
        <dbReference type="EMBL" id="RAI42876.1"/>
    </source>
</evidence>
<dbReference type="Gene3D" id="3.40.50.720">
    <property type="entry name" value="NAD(P)-binding Rossmann-like Domain"/>
    <property type="match status" value="1"/>
</dbReference>
<protein>
    <recommendedName>
        <fullName evidence="6">3-hydroxyacyl-CoA dehydrogenase</fullName>
    </recommendedName>
</protein>
<accession>A0A327KXS9</accession>
<evidence type="ECO:0000313" key="5">
    <source>
        <dbReference type="Proteomes" id="UP000249130"/>
    </source>
</evidence>
<keyword evidence="1" id="KW-0560">Oxidoreductase</keyword>
<dbReference type="InterPro" id="IPR036291">
    <property type="entry name" value="NAD(P)-bd_dom_sf"/>
</dbReference>
<dbReference type="Pfam" id="PF00725">
    <property type="entry name" value="3HCDH"/>
    <property type="match status" value="1"/>
</dbReference>
<gene>
    <name evidence="4" type="ORF">CH341_17240</name>
</gene>
<dbReference type="OrthoDB" id="5389341at2"/>
<comment type="caution">
    <text evidence="4">The sequence shown here is derived from an EMBL/GenBank/DDBJ whole genome shotgun (WGS) entry which is preliminary data.</text>
</comment>
<dbReference type="InterPro" id="IPR006176">
    <property type="entry name" value="3-OHacyl-CoA_DH_NAD-bd"/>
</dbReference>
<feature type="domain" description="3-hydroxyacyl-CoA dehydrogenase C-terminal" evidence="2">
    <location>
        <begin position="202"/>
        <end position="305"/>
    </location>
</feature>
<dbReference type="PANTHER" id="PTHR48075:SF7">
    <property type="entry name" value="3-HYDROXYACYL-COA DEHYDROGENASE-RELATED"/>
    <property type="match status" value="1"/>
</dbReference>
<dbReference type="SUPFAM" id="SSF48179">
    <property type="entry name" value="6-phosphogluconate dehydrogenase C-terminal domain-like"/>
    <property type="match status" value="2"/>
</dbReference>
<dbReference type="Pfam" id="PF02737">
    <property type="entry name" value="3HCDH_N"/>
    <property type="match status" value="1"/>
</dbReference>
<dbReference type="InterPro" id="IPR006108">
    <property type="entry name" value="3HC_DH_C"/>
</dbReference>
<dbReference type="GO" id="GO:0070403">
    <property type="term" value="F:NAD+ binding"/>
    <property type="evidence" value="ECO:0007669"/>
    <property type="project" value="InterPro"/>
</dbReference>
<evidence type="ECO:0000259" key="3">
    <source>
        <dbReference type="Pfam" id="PF02737"/>
    </source>
</evidence>
<dbReference type="PANTHER" id="PTHR48075">
    <property type="entry name" value="3-HYDROXYACYL-COA DEHYDROGENASE FAMILY PROTEIN"/>
    <property type="match status" value="1"/>
</dbReference>
<dbReference type="EMBL" id="NPEX01000120">
    <property type="protein sequence ID" value="RAI42876.1"/>
    <property type="molecule type" value="Genomic_DNA"/>
</dbReference>
<feature type="domain" description="3-hydroxyacyl-CoA dehydrogenase NAD binding" evidence="3">
    <location>
        <begin position="22"/>
        <end position="198"/>
    </location>
</feature>
<name>A0A327KXS9_9BRAD</name>
<dbReference type="GO" id="GO:0006631">
    <property type="term" value="P:fatty acid metabolic process"/>
    <property type="evidence" value="ECO:0007669"/>
    <property type="project" value="InterPro"/>
</dbReference>
<dbReference type="SUPFAM" id="SSF51735">
    <property type="entry name" value="NAD(P)-binding Rossmann-fold domains"/>
    <property type="match status" value="1"/>
</dbReference>
<proteinExistence type="predicted"/>
<evidence type="ECO:0008006" key="6">
    <source>
        <dbReference type="Google" id="ProtNLM"/>
    </source>
</evidence>
<evidence type="ECO:0000259" key="2">
    <source>
        <dbReference type="Pfam" id="PF00725"/>
    </source>
</evidence>
<organism evidence="4 5">
    <name type="scientific">Rhodoplanes roseus</name>
    <dbReference type="NCBI Taxonomy" id="29409"/>
    <lineage>
        <taxon>Bacteria</taxon>
        <taxon>Pseudomonadati</taxon>
        <taxon>Pseudomonadota</taxon>
        <taxon>Alphaproteobacteria</taxon>
        <taxon>Hyphomicrobiales</taxon>
        <taxon>Nitrobacteraceae</taxon>
        <taxon>Rhodoplanes</taxon>
    </lineage>
</organism>
<dbReference type="Gene3D" id="1.10.1040.50">
    <property type="match status" value="1"/>
</dbReference>
<keyword evidence="5" id="KW-1185">Reference proteome</keyword>
<sequence length="451" mass="47645">MRGRRTRTTTMTTETSAAGIRSVAVIGGGTMGSGIAAACAAAGCDVLLLEATDAFAEKAKARVEALAANDTEATLFREKVAVGTMAKDVSRLAAVDWICEAVIETLDAKRAVLAAIEPVRRDGSIVSTNTSGIPLSAIVDGQPERLKRDMLVTHFFNPVRVMRLLEIVTGPDTRTDARDSLAGFLHDALGKGIVTAKDTPNFIGNRIGLYFILSALHHGAAHRAAGTSIDRIDALLGAPVGFPGTALYGLVDLIGLDVIDSIAKNLAETLPAGDAGRAYASLPAAEAAMLARGQLGRKSGGGFYRMQKATDGSKRKEVFDPEAGSWGPSTKIKLEGDSTALETVFFADTPDGALVRDVLGGTLLYAAGLVPDISDDIVNVDRAMRWGFAWAKGPFELLDRIGPKRVIAWLARDGRPLPRMLAVLQDAGAERFYDGDRYLGADGHLHAVPPE</sequence>
<dbReference type="AlphaFoldDB" id="A0A327KXS9"/>
<reference evidence="4 5" key="1">
    <citation type="submission" date="2017-07" db="EMBL/GenBank/DDBJ databases">
        <title>Draft Genome Sequences of Select Purple Nonsulfur Bacteria.</title>
        <authorList>
            <person name="Lasarre B."/>
            <person name="Mckinlay J.B."/>
        </authorList>
    </citation>
    <scope>NUCLEOTIDE SEQUENCE [LARGE SCALE GENOMIC DNA]</scope>
    <source>
        <strain evidence="4 5">DSM 5909</strain>
    </source>
</reference>
<evidence type="ECO:0000256" key="1">
    <source>
        <dbReference type="ARBA" id="ARBA00023002"/>
    </source>
</evidence>
<dbReference type="GO" id="GO:0016616">
    <property type="term" value="F:oxidoreductase activity, acting on the CH-OH group of donors, NAD or NADP as acceptor"/>
    <property type="evidence" value="ECO:0007669"/>
    <property type="project" value="InterPro"/>
</dbReference>